<feature type="signal peptide" evidence="2">
    <location>
        <begin position="1"/>
        <end position="41"/>
    </location>
</feature>
<evidence type="ECO:0000256" key="1">
    <source>
        <dbReference type="SAM" id="MobiDB-lite"/>
    </source>
</evidence>
<protein>
    <submittedName>
        <fullName evidence="3">Uncharacterized protein</fullName>
    </submittedName>
</protein>
<accession>A0A1Z1FGZ5</accession>
<evidence type="ECO:0000256" key="2">
    <source>
        <dbReference type="SAM" id="SignalP"/>
    </source>
</evidence>
<dbReference type="STRING" id="450378.GCA_001661675_03440"/>
<feature type="region of interest" description="Disordered" evidence="1">
    <location>
        <begin position="118"/>
        <end position="173"/>
    </location>
</feature>
<dbReference type="KEGG" id="cman:A9D14_17110"/>
<feature type="compositionally biased region" description="Low complexity" evidence="1">
    <location>
        <begin position="149"/>
        <end position="158"/>
    </location>
</feature>
<dbReference type="AlphaFoldDB" id="A0A1Z1FGZ5"/>
<gene>
    <name evidence="3" type="ORF">A9D14_17110</name>
</gene>
<keyword evidence="3" id="KW-0614">Plasmid</keyword>
<feature type="compositionally biased region" description="Basic and acidic residues" evidence="1">
    <location>
        <begin position="137"/>
        <end position="148"/>
    </location>
</feature>
<feature type="compositionally biased region" description="Acidic residues" evidence="1">
    <location>
        <begin position="159"/>
        <end position="173"/>
    </location>
</feature>
<evidence type="ECO:0000313" key="3">
    <source>
        <dbReference type="EMBL" id="ARU18022.1"/>
    </source>
</evidence>
<feature type="chain" id="PRO_5011642616" evidence="2">
    <location>
        <begin position="42"/>
        <end position="173"/>
    </location>
</feature>
<dbReference type="Proteomes" id="UP000195807">
    <property type="component" value="Plasmid pCME4A9I"/>
</dbReference>
<dbReference type="EMBL" id="CP019603">
    <property type="protein sequence ID" value="ARU18022.1"/>
    <property type="molecule type" value="Genomic_DNA"/>
</dbReference>
<sequence>MAALLAVRLVANIYPQENAMNTKMLFGSLLGAAMFVTPAMAQVVPQEEPMPGSLPNTADPRDTMPTSPLPPYEDRANLDNPTDPAMNPMDHTMGPPTTPMPHNDAMPDRPAVPPAGETVPQTVAPTIDTDGDGIMDAWDRDRDMRPDAWDTTGDGMADTMDDNYDGEPDMSPM</sequence>
<keyword evidence="4" id="KW-1185">Reference proteome</keyword>
<name>A0A1Z1FGZ5_9SPHN</name>
<proteinExistence type="predicted"/>
<geneLocation type="plasmid" evidence="4">
    <name>pcme4a9i</name>
</geneLocation>
<feature type="region of interest" description="Disordered" evidence="1">
    <location>
        <begin position="46"/>
        <end position="103"/>
    </location>
</feature>
<evidence type="ECO:0000313" key="4">
    <source>
        <dbReference type="Proteomes" id="UP000195807"/>
    </source>
</evidence>
<reference evidence="3 4" key="1">
    <citation type="submission" date="2017-01" db="EMBL/GenBank/DDBJ databases">
        <title>Complete genome sequence of esterase-producing bacterium Croceicoccus marinus E4A9.</title>
        <authorList>
            <person name="Wu Y.-H."/>
            <person name="Cheng H."/>
            <person name="Xu L."/>
            <person name="Huo Y.-Y."/>
            <person name="Wang C.-S."/>
            <person name="Xu X.-W."/>
        </authorList>
    </citation>
    <scope>NUCLEOTIDE SEQUENCE [LARGE SCALE GENOMIC DNA]</scope>
    <source>
        <strain evidence="3 4">E4A9</strain>
        <plasmid evidence="4">Plasmid pcme4a9i</plasmid>
    </source>
</reference>
<keyword evidence="2" id="KW-0732">Signal</keyword>
<organism evidence="3 4">
    <name type="scientific">Croceicoccus marinus</name>
    <dbReference type="NCBI Taxonomy" id="450378"/>
    <lineage>
        <taxon>Bacteria</taxon>
        <taxon>Pseudomonadati</taxon>
        <taxon>Pseudomonadota</taxon>
        <taxon>Alphaproteobacteria</taxon>
        <taxon>Sphingomonadales</taxon>
        <taxon>Erythrobacteraceae</taxon>
        <taxon>Croceicoccus</taxon>
    </lineage>
</organism>